<feature type="domain" description="Tryptophan synthase beta chain-like PALP" evidence="4">
    <location>
        <begin position="3"/>
        <end position="308"/>
    </location>
</feature>
<dbReference type="EMBL" id="PFBX01000006">
    <property type="protein sequence ID" value="PIT87798.1"/>
    <property type="molecule type" value="Genomic_DNA"/>
</dbReference>
<dbReference type="Pfam" id="PF00291">
    <property type="entry name" value="PALP"/>
    <property type="match status" value="1"/>
</dbReference>
<dbReference type="Proteomes" id="UP000231183">
    <property type="component" value="Unassembled WGS sequence"/>
</dbReference>
<evidence type="ECO:0000313" key="5">
    <source>
        <dbReference type="EMBL" id="PIT87798.1"/>
    </source>
</evidence>
<dbReference type="GO" id="GO:0009097">
    <property type="term" value="P:isoleucine biosynthetic process"/>
    <property type="evidence" value="ECO:0007669"/>
    <property type="project" value="TreeGrafter"/>
</dbReference>
<dbReference type="Gene3D" id="3.40.50.1100">
    <property type="match status" value="2"/>
</dbReference>
<gene>
    <name evidence="5" type="ORF">COU31_01050</name>
</gene>
<evidence type="ECO:0000256" key="2">
    <source>
        <dbReference type="ARBA" id="ARBA00022898"/>
    </source>
</evidence>
<reference evidence="6" key="1">
    <citation type="submission" date="2017-09" db="EMBL/GenBank/DDBJ databases">
        <title>Depth-based differentiation of microbial function through sediment-hosted aquifers and enrichment of novel symbionts in the deep terrestrial subsurface.</title>
        <authorList>
            <person name="Probst A.J."/>
            <person name="Ladd B."/>
            <person name="Jarett J.K."/>
            <person name="Geller-Mcgrath D.E."/>
            <person name="Sieber C.M.K."/>
            <person name="Emerson J.B."/>
            <person name="Anantharaman K."/>
            <person name="Thomas B.C."/>
            <person name="Malmstrom R."/>
            <person name="Stieglmeier M."/>
            <person name="Klingl A."/>
            <person name="Woyke T."/>
            <person name="Ryan C.M."/>
            <person name="Banfield J.F."/>
        </authorList>
    </citation>
    <scope>NUCLEOTIDE SEQUENCE [LARGE SCALE GENOMIC DNA]</scope>
</reference>
<protein>
    <recommendedName>
        <fullName evidence="4">Tryptophan synthase beta chain-like PALP domain-containing protein</fullName>
    </recommendedName>
</protein>
<dbReference type="SUPFAM" id="SSF53686">
    <property type="entry name" value="Tryptophan synthase beta subunit-like PLP-dependent enzymes"/>
    <property type="match status" value="1"/>
</dbReference>
<dbReference type="GO" id="GO:0004794">
    <property type="term" value="F:threonine deaminase activity"/>
    <property type="evidence" value="ECO:0007669"/>
    <property type="project" value="TreeGrafter"/>
</dbReference>
<comment type="cofactor">
    <cofactor evidence="1">
        <name>pyridoxal 5'-phosphate</name>
        <dbReference type="ChEBI" id="CHEBI:597326"/>
    </cofactor>
</comment>
<evidence type="ECO:0000256" key="3">
    <source>
        <dbReference type="ARBA" id="ARBA00023239"/>
    </source>
</evidence>
<dbReference type="InterPro" id="IPR036052">
    <property type="entry name" value="TrpB-like_PALP_sf"/>
</dbReference>
<keyword evidence="3" id="KW-0456">Lyase</keyword>
<sequence length="309" mass="33806">MITPQTQAKKLAKAIGLSAPLYLKREDRHSLGSHKGRSIPLMIKTYLAQGADNFVISSSGNAALAAGLMIKKFNKTRAKKIFLKIFVGRRADKNKLKKLKKISKTDKNISLIQSANPKQQAFLEQKKSNARLLRQSCDDTALTGYHELAKELAKIKNISAVFVPTSSGTTAQGLFEGFKKLLDAGAIKTIPQIHIAQTPDCHPFVNITTNSKNRLAKKIASDSSQPSLANAIVDKVARRQTPIAKVLKNSHGRGWIADNQQLLEAVKLVRQTEKIKISFNSALSLAGLRMALADDDKFFGPVVLLITGE</sequence>
<keyword evidence="2" id="KW-0663">Pyridoxal phosphate</keyword>
<dbReference type="PANTHER" id="PTHR48078">
    <property type="entry name" value="THREONINE DEHYDRATASE, MITOCHONDRIAL-RELATED"/>
    <property type="match status" value="1"/>
</dbReference>
<dbReference type="PANTHER" id="PTHR48078:SF6">
    <property type="entry name" value="L-THREONINE DEHYDRATASE CATABOLIC TDCB"/>
    <property type="match status" value="1"/>
</dbReference>
<dbReference type="InterPro" id="IPR001926">
    <property type="entry name" value="TrpB-like_PALP"/>
</dbReference>
<organism evidence="5 6">
    <name type="scientific">Candidatus Magasanikbacteria bacterium CG10_big_fil_rev_8_21_14_0_10_40_10</name>
    <dbReference type="NCBI Taxonomy" id="1974648"/>
    <lineage>
        <taxon>Bacteria</taxon>
        <taxon>Candidatus Magasanikiibacteriota</taxon>
    </lineage>
</organism>
<comment type="caution">
    <text evidence="5">The sequence shown here is derived from an EMBL/GenBank/DDBJ whole genome shotgun (WGS) entry which is preliminary data.</text>
</comment>
<proteinExistence type="predicted"/>
<evidence type="ECO:0000259" key="4">
    <source>
        <dbReference type="Pfam" id="PF00291"/>
    </source>
</evidence>
<dbReference type="InterPro" id="IPR050147">
    <property type="entry name" value="Ser/Thr_Dehydratase"/>
</dbReference>
<dbReference type="AlphaFoldDB" id="A0A2M6W4T4"/>
<dbReference type="GO" id="GO:0006565">
    <property type="term" value="P:L-serine catabolic process"/>
    <property type="evidence" value="ECO:0007669"/>
    <property type="project" value="TreeGrafter"/>
</dbReference>
<dbReference type="GO" id="GO:0006567">
    <property type="term" value="P:L-threonine catabolic process"/>
    <property type="evidence" value="ECO:0007669"/>
    <property type="project" value="TreeGrafter"/>
</dbReference>
<evidence type="ECO:0000313" key="6">
    <source>
        <dbReference type="Proteomes" id="UP000231183"/>
    </source>
</evidence>
<accession>A0A2M6W4T4</accession>
<evidence type="ECO:0000256" key="1">
    <source>
        <dbReference type="ARBA" id="ARBA00001933"/>
    </source>
</evidence>
<dbReference type="GO" id="GO:0003941">
    <property type="term" value="F:L-serine ammonia-lyase activity"/>
    <property type="evidence" value="ECO:0007669"/>
    <property type="project" value="TreeGrafter"/>
</dbReference>
<name>A0A2M6W4T4_9BACT</name>